<dbReference type="RefSeq" id="WP_153359643.1">
    <property type="nucleotide sequence ID" value="NZ_JABGDC010000071.1"/>
</dbReference>
<name>A0A562IUU4_9ACTN</name>
<organism evidence="1 2">
    <name type="scientific">Modestobacter roseus</name>
    <dbReference type="NCBI Taxonomy" id="1181884"/>
    <lineage>
        <taxon>Bacteria</taxon>
        <taxon>Bacillati</taxon>
        <taxon>Actinomycetota</taxon>
        <taxon>Actinomycetes</taxon>
        <taxon>Geodermatophilales</taxon>
        <taxon>Geodermatophilaceae</taxon>
        <taxon>Modestobacter</taxon>
    </lineage>
</organism>
<sequence>MDIARSRALQAVGGVAIAGGLLLGGASMPLGDYGCGAAFGSSPYIGDNTTDVVIACAEQRADRQEVAIGFLVLGTGAGLGAQVHLWSSRRPARAEDPVRPRR</sequence>
<dbReference type="AlphaFoldDB" id="A0A562IUU4"/>
<dbReference type="Proteomes" id="UP000321490">
    <property type="component" value="Unassembled WGS sequence"/>
</dbReference>
<dbReference type="EMBL" id="VLKF01000001">
    <property type="protein sequence ID" value="TWH74777.1"/>
    <property type="molecule type" value="Genomic_DNA"/>
</dbReference>
<gene>
    <name evidence="1" type="ORF">JD78_03322</name>
</gene>
<keyword evidence="2" id="KW-1185">Reference proteome</keyword>
<protein>
    <submittedName>
        <fullName evidence="1">Uncharacterized protein</fullName>
    </submittedName>
</protein>
<accession>A0A562IUU4</accession>
<proteinExistence type="predicted"/>
<reference evidence="1 2" key="1">
    <citation type="submission" date="2019-07" db="EMBL/GenBank/DDBJ databases">
        <title>R&amp;d 2014.</title>
        <authorList>
            <person name="Klenk H.-P."/>
        </authorList>
    </citation>
    <scope>NUCLEOTIDE SEQUENCE [LARGE SCALE GENOMIC DNA]</scope>
    <source>
        <strain evidence="1 2">DSM 45764</strain>
    </source>
</reference>
<evidence type="ECO:0000313" key="1">
    <source>
        <dbReference type="EMBL" id="TWH74777.1"/>
    </source>
</evidence>
<evidence type="ECO:0000313" key="2">
    <source>
        <dbReference type="Proteomes" id="UP000321490"/>
    </source>
</evidence>
<comment type="caution">
    <text evidence="1">The sequence shown here is derived from an EMBL/GenBank/DDBJ whole genome shotgun (WGS) entry which is preliminary data.</text>
</comment>